<dbReference type="EMBL" id="JAULBC010000005">
    <property type="protein sequence ID" value="MEX6689145.1"/>
    <property type="molecule type" value="Genomic_DNA"/>
</dbReference>
<dbReference type="PANTHER" id="PTHR33567">
    <property type="entry name" value="CHROMATE ION TRANSPORTER (EUROFUNG)"/>
    <property type="match status" value="1"/>
</dbReference>
<feature type="transmembrane region" description="Helical" evidence="7">
    <location>
        <begin position="113"/>
        <end position="133"/>
    </location>
</feature>
<reference evidence="8 9" key="1">
    <citation type="submission" date="2023-07" db="EMBL/GenBank/DDBJ databases">
        <authorList>
            <person name="Lian W.-H."/>
        </authorList>
    </citation>
    <scope>NUCLEOTIDE SEQUENCE [LARGE SCALE GENOMIC DNA]</scope>
    <source>
        <strain evidence="8 9">SYSU DXS3180</strain>
    </source>
</reference>
<keyword evidence="6 7" id="KW-0472">Membrane</keyword>
<evidence type="ECO:0000256" key="7">
    <source>
        <dbReference type="SAM" id="Phobius"/>
    </source>
</evidence>
<dbReference type="PIRSF" id="PIRSF004810">
    <property type="entry name" value="ChrA"/>
    <property type="match status" value="1"/>
</dbReference>
<name>A0ABV3ZI27_9BACT</name>
<accession>A0ABV3ZI27</accession>
<keyword evidence="4 7" id="KW-0812">Transmembrane</keyword>
<dbReference type="PANTHER" id="PTHR33567:SF3">
    <property type="entry name" value="CHROMATE ION TRANSPORTER (EUROFUNG)"/>
    <property type="match status" value="1"/>
</dbReference>
<evidence type="ECO:0000256" key="3">
    <source>
        <dbReference type="ARBA" id="ARBA00022475"/>
    </source>
</evidence>
<keyword evidence="3" id="KW-1003">Cell membrane</keyword>
<evidence type="ECO:0000313" key="8">
    <source>
        <dbReference type="EMBL" id="MEX6689145.1"/>
    </source>
</evidence>
<feature type="transmembrane region" description="Helical" evidence="7">
    <location>
        <begin position="342"/>
        <end position="368"/>
    </location>
</feature>
<dbReference type="InterPro" id="IPR003370">
    <property type="entry name" value="Chromate_transpt"/>
</dbReference>
<dbReference type="NCBIfam" id="TIGR00937">
    <property type="entry name" value="2A51"/>
    <property type="match status" value="1"/>
</dbReference>
<comment type="similarity">
    <text evidence="2">Belongs to the chromate ion transporter (CHR) (TC 2.A.51) family.</text>
</comment>
<dbReference type="InterPro" id="IPR014047">
    <property type="entry name" value="Chr_Tranpt_l_chain"/>
</dbReference>
<keyword evidence="5 7" id="KW-1133">Transmembrane helix</keyword>
<keyword evidence="9" id="KW-1185">Reference proteome</keyword>
<feature type="transmembrane region" description="Helical" evidence="7">
    <location>
        <begin position="145"/>
        <end position="173"/>
    </location>
</feature>
<evidence type="ECO:0000256" key="5">
    <source>
        <dbReference type="ARBA" id="ARBA00022989"/>
    </source>
</evidence>
<feature type="transmembrane region" description="Helical" evidence="7">
    <location>
        <begin position="314"/>
        <end position="336"/>
    </location>
</feature>
<evidence type="ECO:0000256" key="6">
    <source>
        <dbReference type="ARBA" id="ARBA00023136"/>
    </source>
</evidence>
<feature type="transmembrane region" description="Helical" evidence="7">
    <location>
        <begin position="78"/>
        <end position="101"/>
    </location>
</feature>
<dbReference type="Proteomes" id="UP001560573">
    <property type="component" value="Unassembled WGS sequence"/>
</dbReference>
<feature type="transmembrane region" description="Helical" evidence="7">
    <location>
        <begin position="193"/>
        <end position="209"/>
    </location>
</feature>
<evidence type="ECO:0000313" key="9">
    <source>
        <dbReference type="Proteomes" id="UP001560573"/>
    </source>
</evidence>
<proteinExistence type="inferred from homology"/>
<evidence type="ECO:0000256" key="4">
    <source>
        <dbReference type="ARBA" id="ARBA00022692"/>
    </source>
</evidence>
<organism evidence="8 9">
    <name type="scientific">Danxiaibacter flavus</name>
    <dbReference type="NCBI Taxonomy" id="3049108"/>
    <lineage>
        <taxon>Bacteria</taxon>
        <taxon>Pseudomonadati</taxon>
        <taxon>Bacteroidota</taxon>
        <taxon>Chitinophagia</taxon>
        <taxon>Chitinophagales</taxon>
        <taxon>Chitinophagaceae</taxon>
        <taxon>Danxiaibacter</taxon>
    </lineage>
</organism>
<gene>
    <name evidence="8" type="primary">chrA</name>
    <name evidence="8" type="ORF">QTN47_16670</name>
</gene>
<comment type="subcellular location">
    <subcellularLocation>
        <location evidence="1">Cell membrane</location>
        <topology evidence="1">Multi-pass membrane protein</topology>
    </subcellularLocation>
</comment>
<evidence type="ECO:0000256" key="2">
    <source>
        <dbReference type="ARBA" id="ARBA00005262"/>
    </source>
</evidence>
<protein>
    <submittedName>
        <fullName evidence="8">Chromate efflux transporter</fullName>
    </submittedName>
</protein>
<feature type="transmembrane region" description="Helical" evidence="7">
    <location>
        <begin position="281"/>
        <end position="302"/>
    </location>
</feature>
<sequence>MYLFRHISFLKAVFFHSITAFGGPQGHLGMMFKTFVHQRKDISEKELLEFNAFCQMLPGASSTQTLTLIGYKRGGLPLAVLTLLIWILPACTLMGGLSFLLDYFSDHSIDPGIFKFIHPMAVGFIAFSAFRLFKVSVNNTITRIIMATVTVLTFLLFKTPWVFPCVLVAAGIATNFSDKRIPQKGIPPKKVNYGNLIIFLSIFMLAGFLSETARKQEWKNRAPYNLFENFYRFGSLVFGGGDVLMPLMYEQYVTRPETKRVEEKNPNALRMNKEEFLTGSGLVRAIPGPVFSISSFVGGMVLKDKGPGMQITGCIIGAIAIFLPSALMVLFFFPVWHNLKKYAVIFRSLEGVNAAVVGIMTGACFYLMKDISIDITDGSTVHFMNVVIIFSTFFLLSSSKIRTPFIPALCLLLGWLI</sequence>
<evidence type="ECO:0000256" key="1">
    <source>
        <dbReference type="ARBA" id="ARBA00004651"/>
    </source>
</evidence>
<feature type="transmembrane region" description="Helical" evidence="7">
    <location>
        <begin position="380"/>
        <end position="397"/>
    </location>
</feature>
<comment type="caution">
    <text evidence="8">The sequence shown here is derived from an EMBL/GenBank/DDBJ whole genome shotgun (WGS) entry which is preliminary data.</text>
</comment>
<dbReference type="Pfam" id="PF02417">
    <property type="entry name" value="Chromate_transp"/>
    <property type="match status" value="2"/>
</dbReference>